<feature type="chain" id="PRO_5014649541" description="Peptidase inhibitor I78 family protein" evidence="1">
    <location>
        <begin position="22"/>
        <end position="97"/>
    </location>
</feature>
<proteinExistence type="predicted"/>
<dbReference type="PROSITE" id="PS51257">
    <property type="entry name" value="PROKAR_LIPOPROTEIN"/>
    <property type="match status" value="1"/>
</dbReference>
<dbReference type="InterPro" id="IPR021719">
    <property type="entry name" value="Prot_inh_I78"/>
</dbReference>
<evidence type="ECO:0008006" key="4">
    <source>
        <dbReference type="Google" id="ProtNLM"/>
    </source>
</evidence>
<keyword evidence="1" id="KW-0732">Signal</keyword>
<reference evidence="2 3" key="1">
    <citation type="submission" date="2018-02" db="EMBL/GenBank/DDBJ databases">
        <title>Complete genome sequence of Agrobacterium tumefaciens 1D1609.</title>
        <authorList>
            <person name="Cho S.-T."/>
            <person name="Haryono M."/>
            <person name="Chang H.-H."/>
            <person name="Santos M.N."/>
            <person name="Lai E.-M."/>
            <person name="Kuo C.-H."/>
        </authorList>
    </citation>
    <scope>NUCLEOTIDE SEQUENCE [LARGE SCALE GENOMIC DNA]</scope>
    <source>
        <strain evidence="2 3">1D1609</strain>
        <plasmid evidence="3">Plasmid pat1d1609a</plasmid>
    </source>
</reference>
<dbReference type="AlphaFoldDB" id="A0A2L2LLZ9"/>
<dbReference type="Proteomes" id="UP000237717">
    <property type="component" value="Plasmid pAt1D1609a"/>
</dbReference>
<name>A0A2L2LLZ9_AGRTU</name>
<dbReference type="RefSeq" id="WP_104680389.1">
    <property type="nucleotide sequence ID" value="NZ_CP026927.1"/>
</dbReference>
<evidence type="ECO:0000256" key="1">
    <source>
        <dbReference type="SAM" id="SignalP"/>
    </source>
</evidence>
<dbReference type="Pfam" id="PF11720">
    <property type="entry name" value="Inhibitor_I78"/>
    <property type="match status" value="1"/>
</dbReference>
<evidence type="ECO:0000313" key="3">
    <source>
        <dbReference type="Proteomes" id="UP000237717"/>
    </source>
</evidence>
<accession>A0A2L2LLZ9</accession>
<sequence>MKSALRVTPILVFLSTVPALVACSAGYEVPSGRCDPVSARALVGKPKPTDEEAQRRTGATIVRHIAPGQTVTHDYRENRVTLETDPTSGRVVGATCG</sequence>
<dbReference type="Gene3D" id="3.30.10.10">
    <property type="entry name" value="Trypsin Inhibitor V, subunit A"/>
    <property type="match status" value="1"/>
</dbReference>
<organism evidence="2 3">
    <name type="scientific">Agrobacterium tumefaciens</name>
    <dbReference type="NCBI Taxonomy" id="358"/>
    <lineage>
        <taxon>Bacteria</taxon>
        <taxon>Pseudomonadati</taxon>
        <taxon>Pseudomonadota</taxon>
        <taxon>Alphaproteobacteria</taxon>
        <taxon>Hyphomicrobiales</taxon>
        <taxon>Rhizobiaceae</taxon>
        <taxon>Rhizobium/Agrobacterium group</taxon>
        <taxon>Agrobacterium</taxon>
        <taxon>Agrobacterium tumefaciens complex</taxon>
    </lineage>
</organism>
<feature type="signal peptide" evidence="1">
    <location>
        <begin position="1"/>
        <end position="21"/>
    </location>
</feature>
<protein>
    <recommendedName>
        <fullName evidence="4">Peptidase inhibitor I78 family protein</fullName>
    </recommendedName>
</protein>
<geneLocation type="plasmid" evidence="3">
    <name>pat1d1609a</name>
</geneLocation>
<dbReference type="EMBL" id="CP026927">
    <property type="protein sequence ID" value="AVH45360.1"/>
    <property type="molecule type" value="Genomic_DNA"/>
</dbReference>
<gene>
    <name evidence="2" type="ORF">At1D1609_53270</name>
</gene>
<keyword evidence="2" id="KW-0614">Plasmid</keyword>
<evidence type="ECO:0000313" key="2">
    <source>
        <dbReference type="EMBL" id="AVH45360.1"/>
    </source>
</evidence>